<gene>
    <name evidence="1" type="ORF">SAMN05421811_102519</name>
</gene>
<dbReference type="Gene3D" id="3.20.20.140">
    <property type="entry name" value="Metal-dependent hydrolases"/>
    <property type="match status" value="1"/>
</dbReference>
<proteinExistence type="predicted"/>
<name>A0A1I0D0C3_9ACTN</name>
<dbReference type="STRING" id="568860.SAMN05421811_102519"/>
<dbReference type="EMBL" id="FOHX01000002">
    <property type="protein sequence ID" value="SET25330.1"/>
    <property type="molecule type" value="Genomic_DNA"/>
</dbReference>
<dbReference type="Proteomes" id="UP000199361">
    <property type="component" value="Unassembled WGS sequence"/>
</dbReference>
<evidence type="ECO:0008006" key="3">
    <source>
        <dbReference type="Google" id="ProtNLM"/>
    </source>
</evidence>
<sequence length="300" mass="32251">MIVSGGIDVHQHLWTGSFVAALRARTAPPRLDGWTLILDGEPPYEVDPADHERRDTTGLDLALVSLSSPLGIEFLPPEECRPLLDAHHEGALALGEPFGVWAATCHSEPDPDRLAADLDRGCAGLQIPATAEPDDRLLEVLTDRDLPLFVHPGPARVPEGAPPWWPAVVPYVQQMHQAWHHFQAVVRPRHPRLRVCFALLAGLAPLHSERLLARGGTGRGLVDPGAFVETSSYGPRAIDAIVRELGVDVVVNGSDAPYATAPDPGLGAAAAHAIRVTNPRRLLGIRPGATVPPSREETRT</sequence>
<evidence type="ECO:0000313" key="2">
    <source>
        <dbReference type="Proteomes" id="UP000199361"/>
    </source>
</evidence>
<dbReference type="RefSeq" id="WP_091078284.1">
    <property type="nucleotide sequence ID" value="NZ_FOHX01000002.1"/>
</dbReference>
<dbReference type="InterPro" id="IPR032466">
    <property type="entry name" value="Metal_Hydrolase"/>
</dbReference>
<organism evidence="1 2">
    <name type="scientific">Nonomuraea wenchangensis</name>
    <dbReference type="NCBI Taxonomy" id="568860"/>
    <lineage>
        <taxon>Bacteria</taxon>
        <taxon>Bacillati</taxon>
        <taxon>Actinomycetota</taxon>
        <taxon>Actinomycetes</taxon>
        <taxon>Streptosporangiales</taxon>
        <taxon>Streptosporangiaceae</taxon>
        <taxon>Nonomuraea</taxon>
    </lineage>
</organism>
<protein>
    <recommendedName>
        <fullName evidence="3">Amidohydrolase</fullName>
    </recommendedName>
</protein>
<dbReference type="SUPFAM" id="SSF51556">
    <property type="entry name" value="Metallo-dependent hydrolases"/>
    <property type="match status" value="1"/>
</dbReference>
<keyword evidence="2" id="KW-1185">Reference proteome</keyword>
<accession>A0A1I0D0C3</accession>
<dbReference type="AlphaFoldDB" id="A0A1I0D0C3"/>
<reference evidence="1 2" key="1">
    <citation type="submission" date="2016-10" db="EMBL/GenBank/DDBJ databases">
        <authorList>
            <person name="de Groot N.N."/>
        </authorList>
    </citation>
    <scope>NUCLEOTIDE SEQUENCE [LARGE SCALE GENOMIC DNA]</scope>
    <source>
        <strain evidence="1 2">CGMCC 4.5598</strain>
    </source>
</reference>
<dbReference type="OrthoDB" id="4456265at2"/>
<evidence type="ECO:0000313" key="1">
    <source>
        <dbReference type="EMBL" id="SET25330.1"/>
    </source>
</evidence>